<comment type="subunit">
    <text evidence="4">Binds to mitochondrial small subunit 15S rRNA.</text>
</comment>
<dbReference type="NCBIfam" id="TIGR00756">
    <property type="entry name" value="PPR"/>
    <property type="match status" value="2"/>
</dbReference>
<evidence type="ECO:0000256" key="5">
    <source>
        <dbReference type="PROSITE-ProRule" id="PRU00708"/>
    </source>
</evidence>
<protein>
    <submittedName>
        <fullName evidence="9">Uncharacterized protein</fullName>
    </submittedName>
</protein>
<feature type="repeat" description="PPR" evidence="5">
    <location>
        <begin position="294"/>
        <end position="328"/>
    </location>
</feature>
<dbReference type="Proteomes" id="UP000027265">
    <property type="component" value="Unassembled WGS sequence"/>
</dbReference>
<evidence type="ECO:0000256" key="6">
    <source>
        <dbReference type="SAM" id="MobiDB-lite"/>
    </source>
</evidence>
<dbReference type="Gene3D" id="1.25.40.10">
    <property type="entry name" value="Tetratricopeptide repeat domain"/>
    <property type="match status" value="3"/>
</dbReference>
<evidence type="ECO:0000256" key="3">
    <source>
        <dbReference type="ARBA" id="ARBA00044493"/>
    </source>
</evidence>
<name>A0A067PM07_9AGAM</name>
<dbReference type="Pfam" id="PF23276">
    <property type="entry name" value="TPR_24"/>
    <property type="match status" value="1"/>
</dbReference>
<feature type="region of interest" description="Disordered" evidence="6">
    <location>
        <begin position="440"/>
        <end position="467"/>
    </location>
</feature>
<dbReference type="InterPro" id="IPR057027">
    <property type="entry name" value="TPR_mt"/>
</dbReference>
<dbReference type="InterPro" id="IPR033443">
    <property type="entry name" value="PROP1-like_PPR_dom"/>
</dbReference>
<dbReference type="PROSITE" id="PS51375">
    <property type="entry name" value="PPR"/>
    <property type="match status" value="5"/>
</dbReference>
<evidence type="ECO:0000259" key="8">
    <source>
        <dbReference type="Pfam" id="PF23276"/>
    </source>
</evidence>
<comment type="function">
    <text evidence="3">Regulates mitochondrial small subunit maturation by controlling 15S rRNA 5'-end processing. Localizes to the 5' precursor of the 15S rRNA in a position that is subsequently occupied by mS47 in the mature yeast mtSSU. Uses structure and sequence-specific RNA recognition, binding to a single-stranded region of the precursor and specifically recognizing bases -6 to -1. The exchange of Ccm1 for mS47 is coupled to the irreversible removal of precursor rRNA that is accompanied by conformational changes of the mitoribosomal proteins uS5m and mS26. These conformational changes signal completion of 5'-end rRNA processing through protection of the mature 5'-end of the 15S rRNA and stabilization of mS47. The removal of the 5' precursor together with the dissociation of Ccm1 may be catalyzed by the 5'-3' exoribonuclease Pet127. Involved in the specific removal of group I introns in mitochondrial encoded transcripts.</text>
</comment>
<evidence type="ECO:0000313" key="10">
    <source>
        <dbReference type="Proteomes" id="UP000027265"/>
    </source>
</evidence>
<evidence type="ECO:0000256" key="1">
    <source>
        <dbReference type="ARBA" id="ARBA00006192"/>
    </source>
</evidence>
<dbReference type="EMBL" id="KL197724">
    <property type="protein sequence ID" value="KDQ55874.1"/>
    <property type="molecule type" value="Genomic_DNA"/>
</dbReference>
<feature type="repeat" description="PPR" evidence="5">
    <location>
        <begin position="81"/>
        <end position="115"/>
    </location>
</feature>
<dbReference type="PANTHER" id="PTHR47447:SF17">
    <property type="entry name" value="OS12G0638900 PROTEIN"/>
    <property type="match status" value="1"/>
</dbReference>
<feature type="repeat" description="PPR" evidence="5">
    <location>
        <begin position="223"/>
        <end position="257"/>
    </location>
</feature>
<feature type="domain" description="Pentatricopeptide repeat-containing protein-mitochondrial" evidence="8">
    <location>
        <begin position="189"/>
        <end position="320"/>
    </location>
</feature>
<comment type="similarity">
    <text evidence="1">Belongs to the CCM1 family.</text>
</comment>
<feature type="repeat" description="PPR" evidence="5">
    <location>
        <begin position="15"/>
        <end position="49"/>
    </location>
</feature>
<evidence type="ECO:0000313" key="9">
    <source>
        <dbReference type="EMBL" id="KDQ55874.1"/>
    </source>
</evidence>
<feature type="domain" description="PROP1-like PPR" evidence="7">
    <location>
        <begin position="2"/>
        <end position="157"/>
    </location>
</feature>
<dbReference type="InterPro" id="IPR002885">
    <property type="entry name" value="PPR_rpt"/>
</dbReference>
<dbReference type="InterPro" id="IPR011990">
    <property type="entry name" value="TPR-like_helical_dom_sf"/>
</dbReference>
<dbReference type="AlphaFoldDB" id="A0A067PM07"/>
<keyword evidence="2" id="KW-0677">Repeat</keyword>
<sequence length="479" mass="53353">MTVLQQMRKRKVRPDIEVYNSIILACLSEGLNSDVQATFEDMEAMGIRPDTEAIRMNHEANDLLNPSELLEELKRHSLEPNLRTYHSIISGFLKTQQIELALQFFIEMESNKIFPGLGLMDNLITSCADAGYPRIALDLLERYEHGSLRRVSTATWVACLISCSEALYADGVVHCWNKVVHELNISPDEGICTNVLHTAGRDALPDLATDAIRVLTQIGADLREHHFAPLIQALCRAGNLKDAILTLTIMRNHSIVPTTETAEFISKVIRSHVDALDKAWGILDDLRDVGQTIDVVAFNAVIQSSIHLKDMQRAVGMYQEAASLGVSPNIDTYNFLLSGCVAAEHRELGDRLLTEMKEASIQPDAQTYEYLIMLCLTQPTYEDAFFYLEEMKGQNFLPALSIYEAIITRCVSAGDTRHQLAVEEMEECGYEISASLREYMNSSGQSEAPSASEEAEKSLLDSQDDAPIDGAKVLLESKH</sequence>
<evidence type="ECO:0000259" key="7">
    <source>
        <dbReference type="Pfam" id="PF17177"/>
    </source>
</evidence>
<dbReference type="Pfam" id="PF13041">
    <property type="entry name" value="PPR_2"/>
    <property type="match status" value="1"/>
</dbReference>
<dbReference type="STRING" id="933084.A0A067PM07"/>
<accession>A0A067PM07</accession>
<organism evidence="9 10">
    <name type="scientific">Jaapia argillacea MUCL 33604</name>
    <dbReference type="NCBI Taxonomy" id="933084"/>
    <lineage>
        <taxon>Eukaryota</taxon>
        <taxon>Fungi</taxon>
        <taxon>Dikarya</taxon>
        <taxon>Basidiomycota</taxon>
        <taxon>Agaricomycotina</taxon>
        <taxon>Agaricomycetes</taxon>
        <taxon>Agaricomycetidae</taxon>
        <taxon>Jaapiales</taxon>
        <taxon>Jaapiaceae</taxon>
        <taxon>Jaapia</taxon>
    </lineage>
</organism>
<feature type="compositionally biased region" description="Low complexity" evidence="6">
    <location>
        <begin position="442"/>
        <end position="452"/>
    </location>
</feature>
<evidence type="ECO:0000256" key="2">
    <source>
        <dbReference type="ARBA" id="ARBA00022737"/>
    </source>
</evidence>
<proteinExistence type="inferred from homology"/>
<dbReference type="PANTHER" id="PTHR47447">
    <property type="entry name" value="OS03G0856100 PROTEIN"/>
    <property type="match status" value="1"/>
</dbReference>
<evidence type="ECO:0000256" key="4">
    <source>
        <dbReference type="ARBA" id="ARBA00044511"/>
    </source>
</evidence>
<dbReference type="Pfam" id="PF17177">
    <property type="entry name" value="PPR_long"/>
    <property type="match status" value="1"/>
</dbReference>
<feature type="repeat" description="PPR" evidence="5">
    <location>
        <begin position="329"/>
        <end position="363"/>
    </location>
</feature>
<dbReference type="HOGENOM" id="CLU_008514_2_0_1"/>
<keyword evidence="10" id="KW-1185">Reference proteome</keyword>
<dbReference type="OrthoDB" id="185373at2759"/>
<gene>
    <name evidence="9" type="ORF">JAAARDRAFT_195682</name>
</gene>
<dbReference type="InParanoid" id="A0A067PM07"/>
<reference evidence="10" key="1">
    <citation type="journal article" date="2014" name="Proc. Natl. Acad. Sci. U.S.A.">
        <title>Extensive sampling of basidiomycete genomes demonstrates inadequacy of the white-rot/brown-rot paradigm for wood decay fungi.</title>
        <authorList>
            <person name="Riley R."/>
            <person name="Salamov A.A."/>
            <person name="Brown D.W."/>
            <person name="Nagy L.G."/>
            <person name="Floudas D."/>
            <person name="Held B.W."/>
            <person name="Levasseur A."/>
            <person name="Lombard V."/>
            <person name="Morin E."/>
            <person name="Otillar R."/>
            <person name="Lindquist E.A."/>
            <person name="Sun H."/>
            <person name="LaButti K.M."/>
            <person name="Schmutz J."/>
            <person name="Jabbour D."/>
            <person name="Luo H."/>
            <person name="Baker S.E."/>
            <person name="Pisabarro A.G."/>
            <person name="Walton J.D."/>
            <person name="Blanchette R.A."/>
            <person name="Henrissat B."/>
            <person name="Martin F."/>
            <person name="Cullen D."/>
            <person name="Hibbett D.S."/>
            <person name="Grigoriev I.V."/>
        </authorList>
    </citation>
    <scope>NUCLEOTIDE SEQUENCE [LARGE SCALE GENOMIC DNA]</scope>
    <source>
        <strain evidence="10">MUCL 33604</strain>
    </source>
</reference>